<comment type="subcellular location">
    <subcellularLocation>
        <location evidence="1">Cell membrane</location>
        <topology evidence="1">Single-pass type II membrane protein</topology>
    </subcellularLocation>
</comment>
<dbReference type="PANTHER" id="PTHR11731">
    <property type="entry name" value="PROTEASE FAMILY S9B,C DIPEPTIDYL-PEPTIDASE IV-RELATED"/>
    <property type="match status" value="1"/>
</dbReference>
<dbReference type="PANTHER" id="PTHR11731:SF21">
    <property type="entry name" value="INACTIVE DIPEPTIDYL PEPTIDASE 10"/>
    <property type="match status" value="1"/>
</dbReference>
<gene>
    <name evidence="4" type="ORF">ANANG_G00277600</name>
</gene>
<dbReference type="SUPFAM" id="SSF53474">
    <property type="entry name" value="alpha/beta-Hydrolases"/>
    <property type="match status" value="1"/>
</dbReference>
<name>A0A9D3LRW1_ANGAN</name>
<accession>A0A9D3LRW1</accession>
<dbReference type="InterPro" id="IPR050278">
    <property type="entry name" value="Serine_Prot_S9B/DPPIV"/>
</dbReference>
<keyword evidence="2" id="KW-0325">Glycoprotein</keyword>
<dbReference type="AlphaFoldDB" id="A0A9D3LRW1"/>
<dbReference type="Pfam" id="PF00326">
    <property type="entry name" value="Peptidase_S9"/>
    <property type="match status" value="1"/>
</dbReference>
<proteinExistence type="predicted"/>
<dbReference type="GO" id="GO:0008236">
    <property type="term" value="F:serine-type peptidase activity"/>
    <property type="evidence" value="ECO:0007669"/>
    <property type="project" value="InterPro"/>
</dbReference>
<evidence type="ECO:0000259" key="3">
    <source>
        <dbReference type="Pfam" id="PF00326"/>
    </source>
</evidence>
<reference evidence="4" key="1">
    <citation type="submission" date="2021-01" db="EMBL/GenBank/DDBJ databases">
        <title>A chromosome-scale assembly of European eel, Anguilla anguilla.</title>
        <authorList>
            <person name="Henkel C."/>
            <person name="Jong-Raadsen S.A."/>
            <person name="Dufour S."/>
            <person name="Weltzien F.-A."/>
            <person name="Palstra A.P."/>
            <person name="Pelster B."/>
            <person name="Spaink H.P."/>
            <person name="Van Den Thillart G.E."/>
            <person name="Jansen H."/>
            <person name="Zahm M."/>
            <person name="Klopp C."/>
            <person name="Cedric C."/>
            <person name="Louis A."/>
            <person name="Berthelot C."/>
            <person name="Parey E."/>
            <person name="Roest Crollius H."/>
            <person name="Montfort J."/>
            <person name="Robinson-Rechavi M."/>
            <person name="Bucao C."/>
            <person name="Bouchez O."/>
            <person name="Gislard M."/>
            <person name="Lluch J."/>
            <person name="Milhes M."/>
            <person name="Lampietro C."/>
            <person name="Lopez Roques C."/>
            <person name="Donnadieu C."/>
            <person name="Braasch I."/>
            <person name="Desvignes T."/>
            <person name="Postlethwait J."/>
            <person name="Bobe J."/>
            <person name="Guiguen Y."/>
            <person name="Dirks R."/>
        </authorList>
    </citation>
    <scope>NUCLEOTIDE SEQUENCE</scope>
    <source>
        <strain evidence="4">Tag_6206</strain>
        <tissue evidence="4">Liver</tissue>
    </source>
</reference>
<protein>
    <recommendedName>
        <fullName evidence="3">Peptidase S9 prolyl oligopeptidase catalytic domain-containing protein</fullName>
    </recommendedName>
</protein>
<dbReference type="InterPro" id="IPR001375">
    <property type="entry name" value="Peptidase_S9_cat"/>
</dbReference>
<evidence type="ECO:0000256" key="1">
    <source>
        <dbReference type="ARBA" id="ARBA00004401"/>
    </source>
</evidence>
<dbReference type="GO" id="GO:0015459">
    <property type="term" value="F:potassium channel regulator activity"/>
    <property type="evidence" value="ECO:0007669"/>
    <property type="project" value="TreeGrafter"/>
</dbReference>
<sequence length="235" mass="26340">MLFLCVCSDGAPGGQSVNDRFRLDWDSVLVSSDSVIVARLDGRGSGFQGQRVLQAIHQRLGTVDVQDQIAAVESLGRLPYVDENRVAVYGKAYGGFLTSLLLLSPATLFRCGVAVAPVTDWRLYGSAFTERYFGFPLKEDRKYQISSLLHNITGSSYHKFLIIHGTADATIHFQHSAELVKLLSIAHVNYTLQIFPDEGHNIVSLRSRHYLLHSIITFFRECFSERYPPTVKEED</sequence>
<dbReference type="EMBL" id="JAFIRN010000016">
    <property type="protein sequence ID" value="KAG5833598.1"/>
    <property type="molecule type" value="Genomic_DNA"/>
</dbReference>
<dbReference type="InterPro" id="IPR029058">
    <property type="entry name" value="AB_hydrolase_fold"/>
</dbReference>
<dbReference type="GO" id="GO:0008076">
    <property type="term" value="C:voltage-gated potassium channel complex"/>
    <property type="evidence" value="ECO:0007669"/>
    <property type="project" value="TreeGrafter"/>
</dbReference>
<evidence type="ECO:0000313" key="5">
    <source>
        <dbReference type="Proteomes" id="UP001044222"/>
    </source>
</evidence>
<dbReference type="GO" id="GO:0006508">
    <property type="term" value="P:proteolysis"/>
    <property type="evidence" value="ECO:0007669"/>
    <property type="project" value="InterPro"/>
</dbReference>
<organism evidence="4 5">
    <name type="scientific">Anguilla anguilla</name>
    <name type="common">European freshwater eel</name>
    <name type="synonym">Muraena anguilla</name>
    <dbReference type="NCBI Taxonomy" id="7936"/>
    <lineage>
        <taxon>Eukaryota</taxon>
        <taxon>Metazoa</taxon>
        <taxon>Chordata</taxon>
        <taxon>Craniata</taxon>
        <taxon>Vertebrata</taxon>
        <taxon>Euteleostomi</taxon>
        <taxon>Actinopterygii</taxon>
        <taxon>Neopterygii</taxon>
        <taxon>Teleostei</taxon>
        <taxon>Anguilliformes</taxon>
        <taxon>Anguillidae</taxon>
        <taxon>Anguilla</taxon>
    </lineage>
</organism>
<keyword evidence="5" id="KW-1185">Reference proteome</keyword>
<dbReference type="GO" id="GO:1901379">
    <property type="term" value="P:regulation of potassium ion transmembrane transport"/>
    <property type="evidence" value="ECO:0007669"/>
    <property type="project" value="TreeGrafter"/>
</dbReference>
<dbReference type="FunFam" id="3.40.50.1820:FF:000003">
    <property type="entry name" value="Dipeptidyl peptidase 4"/>
    <property type="match status" value="1"/>
</dbReference>
<feature type="domain" description="Peptidase S9 prolyl oligopeptidase catalytic" evidence="3">
    <location>
        <begin position="23"/>
        <end position="224"/>
    </location>
</feature>
<dbReference type="Gene3D" id="3.40.50.1820">
    <property type="entry name" value="alpha/beta hydrolase"/>
    <property type="match status" value="1"/>
</dbReference>
<evidence type="ECO:0000313" key="4">
    <source>
        <dbReference type="EMBL" id="KAG5833598.1"/>
    </source>
</evidence>
<comment type="caution">
    <text evidence="4">The sequence shown here is derived from an EMBL/GenBank/DDBJ whole genome shotgun (WGS) entry which is preliminary data.</text>
</comment>
<dbReference type="Proteomes" id="UP001044222">
    <property type="component" value="Chromosome 16"/>
</dbReference>
<evidence type="ECO:0000256" key="2">
    <source>
        <dbReference type="ARBA" id="ARBA00023180"/>
    </source>
</evidence>